<organism evidence="19 20">
    <name type="scientific">Methylorubrum aminovorans</name>
    <dbReference type="NCBI Taxonomy" id="269069"/>
    <lineage>
        <taxon>Bacteria</taxon>
        <taxon>Pseudomonadati</taxon>
        <taxon>Pseudomonadota</taxon>
        <taxon>Alphaproteobacteria</taxon>
        <taxon>Hyphomicrobiales</taxon>
        <taxon>Methylobacteriaceae</taxon>
        <taxon>Methylorubrum</taxon>
    </lineage>
</organism>
<feature type="domain" description="Histidine kinase" evidence="17">
    <location>
        <begin position="290"/>
        <end position="497"/>
    </location>
</feature>
<dbReference type="Proteomes" id="UP001055039">
    <property type="component" value="Unassembled WGS sequence"/>
</dbReference>
<keyword evidence="20" id="KW-1185">Reference proteome</keyword>
<name>A0ABQ4UCK4_9HYPH</name>
<dbReference type="Gene3D" id="1.10.287.130">
    <property type="match status" value="1"/>
</dbReference>
<dbReference type="SMART" id="SM00387">
    <property type="entry name" value="HATPase_c"/>
    <property type="match status" value="1"/>
</dbReference>
<comment type="catalytic activity">
    <reaction evidence="1">
        <text>ATP + protein L-histidine = ADP + protein N-phospho-L-histidine.</text>
        <dbReference type="EC" id="2.7.13.3"/>
    </reaction>
</comment>
<evidence type="ECO:0000313" key="20">
    <source>
        <dbReference type="Proteomes" id="UP001055039"/>
    </source>
</evidence>
<dbReference type="InterPro" id="IPR036890">
    <property type="entry name" value="HATPase_C_sf"/>
</dbReference>
<evidence type="ECO:0000256" key="16">
    <source>
        <dbReference type="SAM" id="Phobius"/>
    </source>
</evidence>
<evidence type="ECO:0000256" key="14">
    <source>
        <dbReference type="ARBA" id="ARBA00023136"/>
    </source>
</evidence>
<dbReference type="SUPFAM" id="SSF47384">
    <property type="entry name" value="Homodimeric domain of signal transducing histidine kinase"/>
    <property type="match status" value="1"/>
</dbReference>
<evidence type="ECO:0000256" key="6">
    <source>
        <dbReference type="ARBA" id="ARBA00022553"/>
    </source>
</evidence>
<dbReference type="SMART" id="SM00388">
    <property type="entry name" value="HisKA"/>
    <property type="match status" value="1"/>
</dbReference>
<feature type="compositionally biased region" description="Polar residues" evidence="15">
    <location>
        <begin position="1"/>
        <end position="10"/>
    </location>
</feature>
<keyword evidence="14 16" id="KW-0472">Membrane</keyword>
<evidence type="ECO:0000259" key="18">
    <source>
        <dbReference type="PROSITE" id="PS50885"/>
    </source>
</evidence>
<evidence type="ECO:0000256" key="2">
    <source>
        <dbReference type="ARBA" id="ARBA00004429"/>
    </source>
</evidence>
<comment type="subcellular location">
    <subcellularLocation>
        <location evidence="2">Cell inner membrane</location>
        <topology evidence="2">Multi-pass membrane protein</topology>
    </subcellularLocation>
</comment>
<feature type="transmembrane region" description="Helical" evidence="16">
    <location>
        <begin position="58"/>
        <end position="80"/>
    </location>
</feature>
<gene>
    <name evidence="19" type="primary">sasA_8</name>
    <name evidence="19" type="ORF">LNAOJCKE_2197</name>
</gene>
<sequence>MSPARTTAESAQAPPPAAEPRRPRRPAWLHRPWLHRPWLHRPWLHRPWPRPRKAAGQIALLVVTALLCTHGLAAVMLVALREPWRPDERPGVAATRLSVVARLLDTAEPGERDGILRAAARSLPTLRIAPWDGAVPPAGQGDEEDEIGRHPLIERLRDGFGRALPVTDLSPGHDRGRTGLLQIGITTPAGARLQAVLPDDFPRPPAQGLIIFTFVSLGVSLTLLSFWATRALTAPLAGLAAAAEAFGTAEEPPPLPQRGPEEVLALARALDRMRTRLLRLLDDRTQMLAAISHDLRTPITRLRLRAEFIEDERAREMTLRDLDQMNGLVESALSYVRDGQGAPGEGQTTLIDLASVVQTVCDGFSDVGAAVSLERTRHVLVRGRPDDLQRAITNLVDNAVKYGGGARLVMGPAGSGDHPGVAVEVIDDGPGIPDAERSAMLQPFVRGDRARNLDAASGFGLGLSIVVAIVEGHGGQLTLENRPGGGFCARIELPLAAGRTGEAGEAGAATKSA</sequence>
<dbReference type="PROSITE" id="PS50109">
    <property type="entry name" value="HIS_KIN"/>
    <property type="match status" value="1"/>
</dbReference>
<evidence type="ECO:0000256" key="13">
    <source>
        <dbReference type="ARBA" id="ARBA00023012"/>
    </source>
</evidence>
<evidence type="ECO:0000256" key="5">
    <source>
        <dbReference type="ARBA" id="ARBA00022519"/>
    </source>
</evidence>
<evidence type="ECO:0000256" key="7">
    <source>
        <dbReference type="ARBA" id="ARBA00022679"/>
    </source>
</evidence>
<protein>
    <recommendedName>
        <fullName evidence="3">histidine kinase</fullName>
        <ecNumber evidence="3">2.7.13.3</ecNumber>
    </recommendedName>
</protein>
<dbReference type="PANTHER" id="PTHR44936:SF5">
    <property type="entry name" value="SENSOR HISTIDINE KINASE ENVZ"/>
    <property type="match status" value="1"/>
</dbReference>
<feature type="domain" description="HAMP" evidence="18">
    <location>
        <begin position="230"/>
        <end position="282"/>
    </location>
</feature>
<keyword evidence="10" id="KW-0418">Kinase</keyword>
<dbReference type="InterPro" id="IPR005467">
    <property type="entry name" value="His_kinase_dom"/>
</dbReference>
<dbReference type="EMBL" id="BPRC01000006">
    <property type="protein sequence ID" value="GJE64989.1"/>
    <property type="molecule type" value="Genomic_DNA"/>
</dbReference>
<keyword evidence="8 16" id="KW-0812">Transmembrane</keyword>
<reference evidence="19" key="1">
    <citation type="journal article" date="2021" name="Front. Microbiol.">
        <title>Comprehensive Comparative Genomics and Phenotyping of Methylobacterium Species.</title>
        <authorList>
            <person name="Alessa O."/>
            <person name="Ogura Y."/>
            <person name="Fujitani Y."/>
            <person name="Takami H."/>
            <person name="Hayashi T."/>
            <person name="Sahin N."/>
            <person name="Tani A."/>
        </authorList>
    </citation>
    <scope>NUCLEOTIDE SEQUENCE</scope>
    <source>
        <strain evidence="19">NBRC 15686</strain>
    </source>
</reference>
<dbReference type="SUPFAM" id="SSF55874">
    <property type="entry name" value="ATPase domain of HSP90 chaperone/DNA topoisomerase II/histidine kinase"/>
    <property type="match status" value="1"/>
</dbReference>
<dbReference type="InterPro" id="IPR003661">
    <property type="entry name" value="HisK_dim/P_dom"/>
</dbReference>
<evidence type="ECO:0000256" key="9">
    <source>
        <dbReference type="ARBA" id="ARBA00022741"/>
    </source>
</evidence>
<evidence type="ECO:0000313" key="19">
    <source>
        <dbReference type="EMBL" id="GJE64989.1"/>
    </source>
</evidence>
<feature type="region of interest" description="Disordered" evidence="15">
    <location>
        <begin position="1"/>
        <end position="23"/>
    </location>
</feature>
<dbReference type="PROSITE" id="PS50885">
    <property type="entry name" value="HAMP"/>
    <property type="match status" value="1"/>
</dbReference>
<evidence type="ECO:0000256" key="11">
    <source>
        <dbReference type="ARBA" id="ARBA00022840"/>
    </source>
</evidence>
<dbReference type="InterPro" id="IPR036097">
    <property type="entry name" value="HisK_dim/P_sf"/>
</dbReference>
<evidence type="ECO:0000256" key="15">
    <source>
        <dbReference type="SAM" id="MobiDB-lite"/>
    </source>
</evidence>
<keyword evidence="4" id="KW-1003">Cell membrane</keyword>
<dbReference type="InterPro" id="IPR003660">
    <property type="entry name" value="HAMP_dom"/>
</dbReference>
<dbReference type="InterPro" id="IPR004358">
    <property type="entry name" value="Sig_transdc_His_kin-like_C"/>
</dbReference>
<keyword evidence="5" id="KW-0997">Cell inner membrane</keyword>
<dbReference type="CDD" id="cd00082">
    <property type="entry name" value="HisKA"/>
    <property type="match status" value="1"/>
</dbReference>
<accession>A0ABQ4UCK4</accession>
<keyword evidence="13" id="KW-0902">Two-component regulatory system</keyword>
<evidence type="ECO:0000256" key="1">
    <source>
        <dbReference type="ARBA" id="ARBA00000085"/>
    </source>
</evidence>
<keyword evidence="9" id="KW-0547">Nucleotide-binding</keyword>
<dbReference type="Pfam" id="PF02518">
    <property type="entry name" value="HATPase_c"/>
    <property type="match status" value="1"/>
</dbReference>
<dbReference type="Pfam" id="PF00512">
    <property type="entry name" value="HisKA"/>
    <property type="match status" value="1"/>
</dbReference>
<keyword evidence="6" id="KW-0597">Phosphoprotein</keyword>
<evidence type="ECO:0000256" key="4">
    <source>
        <dbReference type="ARBA" id="ARBA00022475"/>
    </source>
</evidence>
<dbReference type="PANTHER" id="PTHR44936">
    <property type="entry name" value="SENSOR PROTEIN CREC"/>
    <property type="match status" value="1"/>
</dbReference>
<dbReference type="InterPro" id="IPR050980">
    <property type="entry name" value="2C_sensor_his_kinase"/>
</dbReference>
<evidence type="ECO:0000256" key="10">
    <source>
        <dbReference type="ARBA" id="ARBA00022777"/>
    </source>
</evidence>
<dbReference type="RefSeq" id="WP_238224441.1">
    <property type="nucleotide sequence ID" value="NZ_BAAADH010000043.1"/>
</dbReference>
<dbReference type="Gene3D" id="3.30.565.10">
    <property type="entry name" value="Histidine kinase-like ATPase, C-terminal domain"/>
    <property type="match status" value="1"/>
</dbReference>
<keyword evidence="11" id="KW-0067">ATP-binding</keyword>
<dbReference type="EC" id="2.7.13.3" evidence="3"/>
<keyword evidence="7" id="KW-0808">Transferase</keyword>
<keyword evidence="12 16" id="KW-1133">Transmembrane helix</keyword>
<evidence type="ECO:0000256" key="12">
    <source>
        <dbReference type="ARBA" id="ARBA00022989"/>
    </source>
</evidence>
<dbReference type="InterPro" id="IPR003594">
    <property type="entry name" value="HATPase_dom"/>
</dbReference>
<evidence type="ECO:0000256" key="3">
    <source>
        <dbReference type="ARBA" id="ARBA00012438"/>
    </source>
</evidence>
<reference evidence="19" key="2">
    <citation type="submission" date="2021-08" db="EMBL/GenBank/DDBJ databases">
        <authorList>
            <person name="Tani A."/>
            <person name="Ola A."/>
            <person name="Ogura Y."/>
            <person name="Katsura K."/>
            <person name="Hayashi T."/>
        </authorList>
    </citation>
    <scope>NUCLEOTIDE SEQUENCE</scope>
    <source>
        <strain evidence="19">NBRC 15686</strain>
    </source>
</reference>
<dbReference type="Pfam" id="PF00672">
    <property type="entry name" value="HAMP"/>
    <property type="match status" value="1"/>
</dbReference>
<evidence type="ECO:0000259" key="17">
    <source>
        <dbReference type="PROSITE" id="PS50109"/>
    </source>
</evidence>
<dbReference type="PRINTS" id="PR00344">
    <property type="entry name" value="BCTRLSENSOR"/>
</dbReference>
<proteinExistence type="predicted"/>
<evidence type="ECO:0000256" key="8">
    <source>
        <dbReference type="ARBA" id="ARBA00022692"/>
    </source>
</evidence>
<comment type="caution">
    <text evidence="19">The sequence shown here is derived from an EMBL/GenBank/DDBJ whole genome shotgun (WGS) entry which is preliminary data.</text>
</comment>
<dbReference type="SMART" id="SM00304">
    <property type="entry name" value="HAMP"/>
    <property type="match status" value="1"/>
</dbReference>